<sequence>MKKLLFGFSSLLVVWFAGISSPIYARTAETDLDLRISLRGLVQIPIGEQGHNYGLFYFAHPVNSAPRLCGLVEDDARPVVTTLYRIHQYDSGTNLPIDALETIKENPSDYASVVGFSTNGSSTGNILVPAAPFSIGNGKQVMVYYASSNEIFIMYNTGGGIRNGYGIHIMGNFTVRPELLALYNQLNAAGRVQLPALGASEILGTAHGDIQVAIRDTGGFMDPRWKNDWWDPCNTPAKANTTLPGTIDTKPPLPNYPSTVCDLTQNGDRNSRPVACQACNIGNNSGSCATSFTVTDHVSWQRWMGPDSCTDATLTVPHLVTTTWGGTITINPKDITIPFVGKEDQESESKYLADYFEGTNEYYKNYEKYWLDYVNYAGVLRKLTPMTYQDTLKEQMVARAVRSLNTQAPFEGKIHDYMVNYPTRLCWDAPFIMEISYDIWNEFNLISLIYKKLGVPVPSKDEWFHHCLFNNSADQAVEIDKIGLILRAYNASPLGKLLPIDVRYYSMGFIPIPPFSDLEGHKKLSEIASHLPPSVNDSDYEIKWATWKKSTWGRIWEAVPLVSREDTEGLIQPYLGAKNEDTFTNLDPTNKNQVEKVPHLARLYESSKIVSSILIPYNEPITTTAQISNNQNVLADNSSTNNPLTGLFSPKSVQAATPPPCQRYCTGNMTFYDIDAPAPGQHSFKSYFCVPCPAGQNCDGISHLKNLSIYDSGGASGFLSDTGGPEIQCPGKWETQWGTNYHPSTINMNVGDAFTVSANWTKASGGSRANCCVDGGSVSCSITLAQNADGTYKWDTTCGVAPAPPPTCFQDPAKSIDSCIKKDAITGTGDTLCCSNIQYKLTAVDKFENNRYVACNGSSWACQAWLLEEGKYDQINMDPCLDLGGRGNGHTVTCEAGDWANPNNVAPDPVCVQIQNTDNRCYEWTGREGSQPTIWNDSEQVSRNIGVSLIHPYLDDIWNQTSGSMGVLNIFRPSFHPGFPDTPAISQATIKYTPYSDQVGWCSGNLPIKGDCPLQRHKDGSTSPTEGQFYFPHLGGIQQAKQWVTNSLFPASLTSVNPVLSCSQLGGTCTDSCAANDTLGTGLPGGDGCGGVNVCCKP</sequence>
<gene>
    <name evidence="1" type="ORF">COT44_03460</name>
</gene>
<organism evidence="1 2">
    <name type="scientific">Candidatus Shapirobacteria bacterium CG08_land_8_20_14_0_20_39_18</name>
    <dbReference type="NCBI Taxonomy" id="1974883"/>
    <lineage>
        <taxon>Bacteria</taxon>
        <taxon>Candidatus Shapironibacteriota</taxon>
    </lineage>
</organism>
<dbReference type="EMBL" id="PEYO01000017">
    <property type="protein sequence ID" value="PIU03476.1"/>
    <property type="molecule type" value="Genomic_DNA"/>
</dbReference>
<evidence type="ECO:0000313" key="1">
    <source>
        <dbReference type="EMBL" id="PIU03476.1"/>
    </source>
</evidence>
<dbReference type="AlphaFoldDB" id="A0A2M6XCW7"/>
<accession>A0A2M6XCW7</accession>
<name>A0A2M6XCW7_9BACT</name>
<comment type="caution">
    <text evidence="1">The sequence shown here is derived from an EMBL/GenBank/DDBJ whole genome shotgun (WGS) entry which is preliminary data.</text>
</comment>
<evidence type="ECO:0000313" key="2">
    <source>
        <dbReference type="Proteomes" id="UP000228996"/>
    </source>
</evidence>
<protein>
    <submittedName>
        <fullName evidence="1">Uncharacterized protein</fullName>
    </submittedName>
</protein>
<proteinExistence type="predicted"/>
<dbReference type="Proteomes" id="UP000228996">
    <property type="component" value="Unassembled WGS sequence"/>
</dbReference>
<reference evidence="2" key="1">
    <citation type="submission" date="2017-09" db="EMBL/GenBank/DDBJ databases">
        <title>Depth-based differentiation of microbial function through sediment-hosted aquifers and enrichment of novel symbionts in the deep terrestrial subsurface.</title>
        <authorList>
            <person name="Probst A.J."/>
            <person name="Ladd B."/>
            <person name="Jarett J.K."/>
            <person name="Geller-Mcgrath D.E."/>
            <person name="Sieber C.M.K."/>
            <person name="Emerson J.B."/>
            <person name="Anantharaman K."/>
            <person name="Thomas B.C."/>
            <person name="Malmstrom R."/>
            <person name="Stieglmeier M."/>
            <person name="Klingl A."/>
            <person name="Woyke T."/>
            <person name="Ryan C.M."/>
            <person name="Banfield J.F."/>
        </authorList>
    </citation>
    <scope>NUCLEOTIDE SEQUENCE [LARGE SCALE GENOMIC DNA]</scope>
</reference>